<keyword evidence="3" id="KW-0804">Transcription</keyword>
<proteinExistence type="predicted"/>
<evidence type="ECO:0000259" key="4">
    <source>
        <dbReference type="Pfam" id="PF13377"/>
    </source>
</evidence>
<dbReference type="Gene3D" id="3.40.50.2300">
    <property type="match status" value="1"/>
</dbReference>
<evidence type="ECO:0000256" key="3">
    <source>
        <dbReference type="ARBA" id="ARBA00023163"/>
    </source>
</evidence>
<dbReference type="AlphaFoldDB" id="A0A2P8DS09"/>
<organism evidence="5 6">
    <name type="scientific">Murinocardiopsis flavida</name>
    <dbReference type="NCBI Taxonomy" id="645275"/>
    <lineage>
        <taxon>Bacteria</taxon>
        <taxon>Bacillati</taxon>
        <taxon>Actinomycetota</taxon>
        <taxon>Actinomycetes</taxon>
        <taxon>Streptosporangiales</taxon>
        <taxon>Nocardiopsidaceae</taxon>
        <taxon>Murinocardiopsis</taxon>
    </lineage>
</organism>
<dbReference type="InterPro" id="IPR028082">
    <property type="entry name" value="Peripla_BP_I"/>
</dbReference>
<dbReference type="EMBL" id="PYGA01000002">
    <property type="protein sequence ID" value="PSK99999.1"/>
    <property type="molecule type" value="Genomic_DNA"/>
</dbReference>
<dbReference type="PANTHER" id="PTHR30146:SF109">
    <property type="entry name" value="HTH-TYPE TRANSCRIPTIONAL REGULATOR GALS"/>
    <property type="match status" value="1"/>
</dbReference>
<evidence type="ECO:0000256" key="1">
    <source>
        <dbReference type="ARBA" id="ARBA00023015"/>
    </source>
</evidence>
<evidence type="ECO:0000313" key="6">
    <source>
        <dbReference type="Proteomes" id="UP000240542"/>
    </source>
</evidence>
<dbReference type="GO" id="GO:0003700">
    <property type="term" value="F:DNA-binding transcription factor activity"/>
    <property type="evidence" value="ECO:0007669"/>
    <property type="project" value="TreeGrafter"/>
</dbReference>
<evidence type="ECO:0000313" key="5">
    <source>
        <dbReference type="EMBL" id="PSK99999.1"/>
    </source>
</evidence>
<dbReference type="Proteomes" id="UP000240542">
    <property type="component" value="Unassembled WGS sequence"/>
</dbReference>
<dbReference type="SUPFAM" id="SSF53822">
    <property type="entry name" value="Periplasmic binding protein-like I"/>
    <property type="match status" value="1"/>
</dbReference>
<keyword evidence="1" id="KW-0805">Transcription regulation</keyword>
<feature type="domain" description="Transcriptional regulator LacI/GalR-like sensor" evidence="4">
    <location>
        <begin position="5"/>
        <end position="148"/>
    </location>
</feature>
<comment type="caution">
    <text evidence="5">The sequence shown here is derived from an EMBL/GenBank/DDBJ whole genome shotgun (WGS) entry which is preliminary data.</text>
</comment>
<evidence type="ECO:0000256" key="2">
    <source>
        <dbReference type="ARBA" id="ARBA00023125"/>
    </source>
</evidence>
<dbReference type="GO" id="GO:0000976">
    <property type="term" value="F:transcription cis-regulatory region binding"/>
    <property type="evidence" value="ECO:0007669"/>
    <property type="project" value="TreeGrafter"/>
</dbReference>
<dbReference type="Pfam" id="PF13377">
    <property type="entry name" value="Peripla_BP_3"/>
    <property type="match status" value="1"/>
</dbReference>
<protein>
    <submittedName>
        <fullName evidence="5">Substrate-binding family protein</fullName>
    </submittedName>
</protein>
<dbReference type="InterPro" id="IPR046335">
    <property type="entry name" value="LacI/GalR-like_sensor"/>
</dbReference>
<keyword evidence="6" id="KW-1185">Reference proteome</keyword>
<keyword evidence="2" id="KW-0238">DNA-binding</keyword>
<accession>A0A2P8DS09</accession>
<reference evidence="5 6" key="1">
    <citation type="submission" date="2018-03" db="EMBL/GenBank/DDBJ databases">
        <title>Genomic Encyclopedia of Archaeal and Bacterial Type Strains, Phase II (KMG-II): from individual species to whole genera.</title>
        <authorList>
            <person name="Goeker M."/>
        </authorList>
    </citation>
    <scope>NUCLEOTIDE SEQUENCE [LARGE SCALE GENOMIC DNA]</scope>
    <source>
        <strain evidence="5 6">DSM 45312</strain>
    </source>
</reference>
<dbReference type="PANTHER" id="PTHR30146">
    <property type="entry name" value="LACI-RELATED TRANSCRIPTIONAL REPRESSOR"/>
    <property type="match status" value="1"/>
</dbReference>
<sequence>MLVGQTDNAYRRSILWLYSNAMTARGMAPTIRIADNNEGQLSATEVSTRLLQGKDPPDALITSSSVFAEGALDAARWLGVDVPGGFMIATVSDGPIAEQARPSITALRLDTSAAARRLLDLLARRLHNGGAAAAPATMTLDLTVRESTLRVG</sequence>
<gene>
    <name evidence="5" type="ORF">CLV63_102126</name>
</gene>
<name>A0A2P8DS09_9ACTN</name>